<dbReference type="AlphaFoldDB" id="A0A7C6A8V1"/>
<protein>
    <submittedName>
        <fullName evidence="1">Uncharacterized protein</fullName>
    </submittedName>
</protein>
<sequence length="85" mass="10420">MKRFRLRNNWFFDKLSSLRSAQRWITPTRQPLNTVAVPESGKIWIYSLGVRRRQDEIHHNNFTFRNPSLWHKSLRLWQITDERAL</sequence>
<dbReference type="EMBL" id="DTLI01000046">
    <property type="protein sequence ID" value="HHS51626.1"/>
    <property type="molecule type" value="Genomic_DNA"/>
</dbReference>
<proteinExistence type="predicted"/>
<reference evidence="1" key="1">
    <citation type="journal article" date="2020" name="mSystems">
        <title>Genome- and Community-Level Interaction Insights into Carbon Utilization and Element Cycling Functions of Hydrothermarchaeota in Hydrothermal Sediment.</title>
        <authorList>
            <person name="Zhou Z."/>
            <person name="Liu Y."/>
            <person name="Xu W."/>
            <person name="Pan J."/>
            <person name="Luo Z.H."/>
            <person name="Li M."/>
        </authorList>
    </citation>
    <scope>NUCLEOTIDE SEQUENCE [LARGE SCALE GENOMIC DNA]</scope>
    <source>
        <strain evidence="1">SpSt-876</strain>
    </source>
</reference>
<accession>A0A7C6A8V1</accession>
<gene>
    <name evidence="1" type="ORF">ENW73_02000</name>
</gene>
<name>A0A7C6A8V1_UNCW3</name>
<evidence type="ECO:0000313" key="1">
    <source>
        <dbReference type="EMBL" id="HHS51626.1"/>
    </source>
</evidence>
<comment type="caution">
    <text evidence="1">The sequence shown here is derived from an EMBL/GenBank/DDBJ whole genome shotgun (WGS) entry which is preliminary data.</text>
</comment>
<organism evidence="1">
    <name type="scientific">candidate division WOR-3 bacterium</name>
    <dbReference type="NCBI Taxonomy" id="2052148"/>
    <lineage>
        <taxon>Bacteria</taxon>
        <taxon>Bacteria division WOR-3</taxon>
    </lineage>
</organism>